<dbReference type="PANTHER" id="PTHR30506">
    <property type="entry name" value="INNER MEMBRANE PROTEIN"/>
    <property type="match status" value="1"/>
</dbReference>
<evidence type="ECO:0000313" key="9">
    <source>
        <dbReference type="EMBL" id="MCM0618807.1"/>
    </source>
</evidence>
<evidence type="ECO:0000256" key="3">
    <source>
        <dbReference type="ARBA" id="ARBA00022475"/>
    </source>
</evidence>
<keyword evidence="10" id="KW-1185">Reference proteome</keyword>
<dbReference type="Pfam" id="PF03458">
    <property type="entry name" value="Gly_transporter"/>
    <property type="match status" value="2"/>
</dbReference>
<sequence>MTAPLAAPDAPVTGTFLDVGTTLLVLDLLGIVVFAASGGLVGVRKELDLFGVLVLAGVTGLGGGLLRDVLIGVVPPAALVDWRYLLAPAVAGVAVFAFHPTFGRMEKVITVLDAAGLALFCVAGALKAMDYGVGPLPAALMGMTTAVGGGMMRDVLAGRVPVVFRGELYATPALGGAAVAVVGTSGWLPFDPPVVVVSILAALVALVWRLLAVWRNWQAPLPKGPASV</sequence>
<evidence type="ECO:0000256" key="7">
    <source>
        <dbReference type="SAM" id="Phobius"/>
    </source>
</evidence>
<organism evidence="9 10">
    <name type="scientific">Nocardioides bruguierae</name>
    <dbReference type="NCBI Taxonomy" id="2945102"/>
    <lineage>
        <taxon>Bacteria</taxon>
        <taxon>Bacillati</taxon>
        <taxon>Actinomycetota</taxon>
        <taxon>Actinomycetes</taxon>
        <taxon>Propionibacteriales</taxon>
        <taxon>Nocardioidaceae</taxon>
        <taxon>Nocardioides</taxon>
    </lineage>
</organism>
<gene>
    <name evidence="9" type="ORF">M8330_00695</name>
</gene>
<dbReference type="GO" id="GO:0005886">
    <property type="term" value="C:plasma membrane"/>
    <property type="evidence" value="ECO:0007669"/>
    <property type="project" value="UniProtKB-SubCell"/>
</dbReference>
<feature type="transmembrane region" description="Helical" evidence="7">
    <location>
        <begin position="168"/>
        <end position="188"/>
    </location>
</feature>
<keyword evidence="3" id="KW-1003">Cell membrane</keyword>
<feature type="transmembrane region" description="Helical" evidence="7">
    <location>
        <begin position="108"/>
        <end position="126"/>
    </location>
</feature>
<feature type="transmembrane region" description="Helical" evidence="7">
    <location>
        <begin position="20"/>
        <end position="42"/>
    </location>
</feature>
<protein>
    <submittedName>
        <fullName evidence="9">Trimeric intracellular cation channel family protein</fullName>
    </submittedName>
</protein>
<dbReference type="Proteomes" id="UP001139485">
    <property type="component" value="Unassembled WGS sequence"/>
</dbReference>
<keyword evidence="6 7" id="KW-0472">Membrane</keyword>
<feature type="domain" description="Glycine transporter" evidence="8">
    <location>
        <begin position="111"/>
        <end position="182"/>
    </location>
</feature>
<feature type="transmembrane region" description="Helical" evidence="7">
    <location>
        <begin position="194"/>
        <end position="214"/>
    </location>
</feature>
<evidence type="ECO:0000256" key="6">
    <source>
        <dbReference type="ARBA" id="ARBA00023136"/>
    </source>
</evidence>
<dbReference type="AlphaFoldDB" id="A0A9X2D3S6"/>
<feature type="domain" description="Glycine transporter" evidence="8">
    <location>
        <begin position="25"/>
        <end position="99"/>
    </location>
</feature>
<proteinExistence type="inferred from homology"/>
<comment type="subcellular location">
    <subcellularLocation>
        <location evidence="1">Cell membrane</location>
        <topology evidence="1">Multi-pass membrane protein</topology>
    </subcellularLocation>
</comment>
<dbReference type="EMBL" id="JAMOIL010000001">
    <property type="protein sequence ID" value="MCM0618807.1"/>
    <property type="molecule type" value="Genomic_DNA"/>
</dbReference>
<comment type="caution">
    <text evidence="9">The sequence shown here is derived from an EMBL/GenBank/DDBJ whole genome shotgun (WGS) entry which is preliminary data.</text>
</comment>
<keyword evidence="4 7" id="KW-0812">Transmembrane</keyword>
<evidence type="ECO:0000256" key="4">
    <source>
        <dbReference type="ARBA" id="ARBA00022692"/>
    </source>
</evidence>
<feature type="transmembrane region" description="Helical" evidence="7">
    <location>
        <begin position="138"/>
        <end position="156"/>
    </location>
</feature>
<evidence type="ECO:0000256" key="5">
    <source>
        <dbReference type="ARBA" id="ARBA00022989"/>
    </source>
</evidence>
<evidence type="ECO:0000256" key="2">
    <source>
        <dbReference type="ARBA" id="ARBA00008193"/>
    </source>
</evidence>
<name>A0A9X2D3S6_9ACTN</name>
<accession>A0A9X2D3S6</accession>
<feature type="transmembrane region" description="Helical" evidence="7">
    <location>
        <begin position="49"/>
        <end position="70"/>
    </location>
</feature>
<keyword evidence="5 7" id="KW-1133">Transmembrane helix</keyword>
<dbReference type="InterPro" id="IPR005115">
    <property type="entry name" value="Gly_transporter"/>
</dbReference>
<evidence type="ECO:0000256" key="1">
    <source>
        <dbReference type="ARBA" id="ARBA00004651"/>
    </source>
</evidence>
<reference evidence="9" key="1">
    <citation type="submission" date="2022-05" db="EMBL/GenBank/DDBJ databases">
        <authorList>
            <person name="Tuo L."/>
        </authorList>
    </citation>
    <scope>NUCLEOTIDE SEQUENCE</scope>
    <source>
        <strain evidence="9">BSK12Z-4</strain>
    </source>
</reference>
<dbReference type="PANTHER" id="PTHR30506:SF3">
    <property type="entry name" value="UPF0126 INNER MEMBRANE PROTEIN YADS-RELATED"/>
    <property type="match status" value="1"/>
</dbReference>
<evidence type="ECO:0000313" key="10">
    <source>
        <dbReference type="Proteomes" id="UP001139485"/>
    </source>
</evidence>
<feature type="transmembrane region" description="Helical" evidence="7">
    <location>
        <begin position="82"/>
        <end position="101"/>
    </location>
</feature>
<evidence type="ECO:0000259" key="8">
    <source>
        <dbReference type="Pfam" id="PF03458"/>
    </source>
</evidence>
<comment type="similarity">
    <text evidence="2">Belongs to the UPF0126 family.</text>
</comment>